<dbReference type="OrthoDB" id="10250458at2759"/>
<dbReference type="Pfam" id="PF08609">
    <property type="entry name" value="Fes1"/>
    <property type="match status" value="1"/>
</dbReference>
<dbReference type="EMBL" id="ML991865">
    <property type="protein sequence ID" value="KAF2229375.1"/>
    <property type="molecule type" value="Genomic_DNA"/>
</dbReference>
<feature type="compositionally biased region" description="Low complexity" evidence="4">
    <location>
        <begin position="15"/>
        <end position="30"/>
    </location>
</feature>
<organism evidence="6 7">
    <name type="scientific">Viridothelium virens</name>
    <name type="common">Speckled blister lichen</name>
    <name type="synonym">Trypethelium virens</name>
    <dbReference type="NCBI Taxonomy" id="1048519"/>
    <lineage>
        <taxon>Eukaryota</taxon>
        <taxon>Fungi</taxon>
        <taxon>Dikarya</taxon>
        <taxon>Ascomycota</taxon>
        <taxon>Pezizomycotina</taxon>
        <taxon>Dothideomycetes</taxon>
        <taxon>Dothideomycetes incertae sedis</taxon>
        <taxon>Trypetheliales</taxon>
        <taxon>Trypetheliaceae</taxon>
        <taxon>Viridothelium</taxon>
    </lineage>
</organism>
<evidence type="ECO:0000259" key="5">
    <source>
        <dbReference type="Pfam" id="PF08609"/>
    </source>
</evidence>
<evidence type="ECO:0000313" key="6">
    <source>
        <dbReference type="EMBL" id="KAF2229375.1"/>
    </source>
</evidence>
<feature type="domain" description="Nucleotide exchange factor Fes1" evidence="5">
    <location>
        <begin position="6"/>
        <end position="95"/>
    </location>
</feature>
<dbReference type="PANTHER" id="PTHR19316">
    <property type="entry name" value="PROTEIN FOLDING REGULATOR"/>
    <property type="match status" value="1"/>
</dbReference>
<sequence>MNDPGLNSLLKWSIENSSNQSDSSTKNTSTAATYTPNRGPDPSALASLLGGPSDAELMKSSMVVITSPSTPVPARRTAFDNFEQLIENLDNANNMSVLGLWVPLLQQLNSEDAEVRNMAIACVRTAVQNNLPTQEKALEMGAVPILIGIALRDQDVGVRKRAVRALSAEIRNFQVGLDAFLEGLRVEGMEERKVDAGDMQAVDELIEKLLERTQRSE</sequence>
<keyword evidence="7" id="KW-1185">Reference proteome</keyword>
<accession>A0A6A6GUG5</accession>
<dbReference type="PANTHER" id="PTHR19316:SF18">
    <property type="entry name" value="HSP70-BINDING PROTEIN 1"/>
    <property type="match status" value="1"/>
</dbReference>
<evidence type="ECO:0000256" key="1">
    <source>
        <dbReference type="ARBA" id="ARBA00011045"/>
    </source>
</evidence>
<protein>
    <submittedName>
        <fullName evidence="6">Fes1-domain-containing protein</fullName>
    </submittedName>
</protein>
<proteinExistence type="inferred from homology"/>
<feature type="region of interest" description="Disordered" evidence="4">
    <location>
        <begin position="15"/>
        <end position="51"/>
    </location>
</feature>
<dbReference type="Gene3D" id="1.25.10.10">
    <property type="entry name" value="Leucine-rich Repeat Variant"/>
    <property type="match status" value="1"/>
</dbReference>
<dbReference type="InterPro" id="IPR016024">
    <property type="entry name" value="ARM-type_fold"/>
</dbReference>
<dbReference type="AlphaFoldDB" id="A0A6A6GUG5"/>
<evidence type="ECO:0000256" key="2">
    <source>
        <dbReference type="ARBA" id="ARBA00022737"/>
    </source>
</evidence>
<dbReference type="InterPro" id="IPR013918">
    <property type="entry name" value="Nucleotide_exch_fac_Fes1"/>
</dbReference>
<reference evidence="6" key="1">
    <citation type="journal article" date="2020" name="Stud. Mycol.">
        <title>101 Dothideomycetes genomes: a test case for predicting lifestyles and emergence of pathogens.</title>
        <authorList>
            <person name="Haridas S."/>
            <person name="Albert R."/>
            <person name="Binder M."/>
            <person name="Bloem J."/>
            <person name="Labutti K."/>
            <person name="Salamov A."/>
            <person name="Andreopoulos B."/>
            <person name="Baker S."/>
            <person name="Barry K."/>
            <person name="Bills G."/>
            <person name="Bluhm B."/>
            <person name="Cannon C."/>
            <person name="Castanera R."/>
            <person name="Culley D."/>
            <person name="Daum C."/>
            <person name="Ezra D."/>
            <person name="Gonzalez J."/>
            <person name="Henrissat B."/>
            <person name="Kuo A."/>
            <person name="Liang C."/>
            <person name="Lipzen A."/>
            <person name="Lutzoni F."/>
            <person name="Magnuson J."/>
            <person name="Mondo S."/>
            <person name="Nolan M."/>
            <person name="Ohm R."/>
            <person name="Pangilinan J."/>
            <person name="Park H.-J."/>
            <person name="Ramirez L."/>
            <person name="Alfaro M."/>
            <person name="Sun H."/>
            <person name="Tritt A."/>
            <person name="Yoshinaga Y."/>
            <person name="Zwiers L.-H."/>
            <person name="Turgeon B."/>
            <person name="Goodwin S."/>
            <person name="Spatafora J."/>
            <person name="Crous P."/>
            <person name="Grigoriev I."/>
        </authorList>
    </citation>
    <scope>NUCLEOTIDE SEQUENCE</scope>
    <source>
        <strain evidence="6">Tuck. ex Michener</strain>
    </source>
</reference>
<dbReference type="Proteomes" id="UP000800092">
    <property type="component" value="Unassembled WGS sequence"/>
</dbReference>
<dbReference type="GO" id="GO:0000774">
    <property type="term" value="F:adenyl-nucleotide exchange factor activity"/>
    <property type="evidence" value="ECO:0007669"/>
    <property type="project" value="TreeGrafter"/>
</dbReference>
<dbReference type="InterPro" id="IPR011989">
    <property type="entry name" value="ARM-like"/>
</dbReference>
<dbReference type="SUPFAM" id="SSF48371">
    <property type="entry name" value="ARM repeat"/>
    <property type="match status" value="1"/>
</dbReference>
<name>A0A6A6GUG5_VIRVR</name>
<evidence type="ECO:0000256" key="3">
    <source>
        <dbReference type="ARBA" id="ARBA00024912"/>
    </source>
</evidence>
<keyword evidence="2" id="KW-0677">Repeat</keyword>
<dbReference type="GO" id="GO:0005783">
    <property type="term" value="C:endoplasmic reticulum"/>
    <property type="evidence" value="ECO:0007669"/>
    <property type="project" value="TreeGrafter"/>
</dbReference>
<dbReference type="InterPro" id="IPR050693">
    <property type="entry name" value="Hsp70_NEF-Inhibitors"/>
</dbReference>
<evidence type="ECO:0000256" key="4">
    <source>
        <dbReference type="SAM" id="MobiDB-lite"/>
    </source>
</evidence>
<evidence type="ECO:0000313" key="7">
    <source>
        <dbReference type="Proteomes" id="UP000800092"/>
    </source>
</evidence>
<gene>
    <name evidence="6" type="ORF">EV356DRAFT_510946</name>
</gene>
<comment type="similarity">
    <text evidence="1">Belongs to the FES1 family.</text>
</comment>
<comment type="function">
    <text evidence="3">Functions as a nucleotide exchange factor (NEF) for Hsp70 chaperones which accelerates the release of ADP. Required for fully efficient Hsp70-mediated folding of proteins.</text>
</comment>